<sequence>MLMGAPCPSVALTFVLSVTVSSPSRWIASFFFGCRRFPRCSGYRSHRAAGVPSVARGRSIPLEPALSAPSLFRSCRVTVITSCHDSSPSLGLVTDVGGPTTAAATGCTSVNSAPMTAARAESWSSAALVSSCTAPLSSFSSWLLVRMAATRAPSRDDSPMLLWGATGCYCSNYVNVGFVFSDTCETDAAVIGQYPSKDLK</sequence>
<dbReference type="EMBL" id="QXFU01000290">
    <property type="protein sequence ID" value="KAE9037692.1"/>
    <property type="molecule type" value="Genomic_DNA"/>
</dbReference>
<gene>
    <name evidence="1" type="ORF">PR002_g6426</name>
</gene>
<evidence type="ECO:0000313" key="2">
    <source>
        <dbReference type="Proteomes" id="UP000435112"/>
    </source>
</evidence>
<organism evidence="1 2">
    <name type="scientific">Phytophthora rubi</name>
    <dbReference type="NCBI Taxonomy" id="129364"/>
    <lineage>
        <taxon>Eukaryota</taxon>
        <taxon>Sar</taxon>
        <taxon>Stramenopiles</taxon>
        <taxon>Oomycota</taxon>
        <taxon>Peronosporomycetes</taxon>
        <taxon>Peronosporales</taxon>
        <taxon>Peronosporaceae</taxon>
        <taxon>Phytophthora</taxon>
    </lineage>
</organism>
<dbReference type="Proteomes" id="UP000435112">
    <property type="component" value="Unassembled WGS sequence"/>
</dbReference>
<protein>
    <submittedName>
        <fullName evidence="1">Uncharacterized protein</fullName>
    </submittedName>
</protein>
<proteinExistence type="predicted"/>
<evidence type="ECO:0000313" key="1">
    <source>
        <dbReference type="EMBL" id="KAE9037692.1"/>
    </source>
</evidence>
<dbReference type="AlphaFoldDB" id="A0A6A3NBJ6"/>
<name>A0A6A3NBJ6_9STRA</name>
<reference evidence="1 2" key="1">
    <citation type="submission" date="2018-09" db="EMBL/GenBank/DDBJ databases">
        <title>Genomic investigation of the strawberry pathogen Phytophthora fragariae indicates pathogenicity is determined by transcriptional variation in three key races.</title>
        <authorList>
            <person name="Adams T.M."/>
            <person name="Armitage A.D."/>
            <person name="Sobczyk M.K."/>
            <person name="Bates H.J."/>
            <person name="Dunwell J.M."/>
            <person name="Nellist C.F."/>
            <person name="Harrison R.J."/>
        </authorList>
    </citation>
    <scope>NUCLEOTIDE SEQUENCE [LARGE SCALE GENOMIC DNA]</scope>
    <source>
        <strain evidence="1 2">SCRP324</strain>
    </source>
</reference>
<dbReference type="OrthoDB" id="10281172at2759"/>
<comment type="caution">
    <text evidence="1">The sequence shown here is derived from an EMBL/GenBank/DDBJ whole genome shotgun (WGS) entry which is preliminary data.</text>
</comment>
<accession>A0A6A3NBJ6</accession>